<gene>
    <name evidence="2" type="primary">gag_75</name>
    <name evidence="2" type="ORF">c2_g1_i1</name>
</gene>
<dbReference type="EMBL" id="GDHF01009551">
    <property type="protein sequence ID" value="JAI42763.1"/>
    <property type="molecule type" value="Transcribed_RNA"/>
</dbReference>
<dbReference type="AlphaFoldDB" id="A0A0K8VV68"/>
<feature type="compositionally biased region" description="Low complexity" evidence="1">
    <location>
        <begin position="281"/>
        <end position="302"/>
    </location>
</feature>
<organism evidence="2">
    <name type="scientific">Bactrocera latifrons</name>
    <name type="common">Malaysian fruit fly</name>
    <name type="synonym">Chaetodacus latifrons</name>
    <dbReference type="NCBI Taxonomy" id="174628"/>
    <lineage>
        <taxon>Eukaryota</taxon>
        <taxon>Metazoa</taxon>
        <taxon>Ecdysozoa</taxon>
        <taxon>Arthropoda</taxon>
        <taxon>Hexapoda</taxon>
        <taxon>Insecta</taxon>
        <taxon>Pterygota</taxon>
        <taxon>Neoptera</taxon>
        <taxon>Endopterygota</taxon>
        <taxon>Diptera</taxon>
        <taxon>Brachycera</taxon>
        <taxon>Muscomorpha</taxon>
        <taxon>Tephritoidea</taxon>
        <taxon>Tephritidae</taxon>
        <taxon>Bactrocera</taxon>
        <taxon>Bactrocera</taxon>
    </lineage>
</organism>
<feature type="region of interest" description="Disordered" evidence="1">
    <location>
        <begin position="269"/>
        <end position="308"/>
    </location>
</feature>
<evidence type="ECO:0000256" key="1">
    <source>
        <dbReference type="SAM" id="MobiDB-lite"/>
    </source>
</evidence>
<sequence length="330" mass="38706">MNQPEINALNEIIQDLQRRLAQREATQGTGAIHEYQNQLCTYNDPKEVDLNIFKTLPTFNGDYHDYRNWRKMACTLMQNISKFQGQNIYAEALIMVRSKITGRAAQILINNNTKQNFDAIVERLDDSYADQRPLYVLEEEMMKIRQENQSLHVYYDRLNQSLNIVLSKIEMTHKNEYVAQALSKEVQSKAVRTFITGLRSLTTKNALYSRGCRNITEAYGIARNMQHDSQYQQLEYIPRMNTTVPKYNPFNTYQLAQQRVEQMEIDPSSAQFRRHTRHNHQQPVQPANAQQQANQQGITQQQRSGINRQRINTFMKRARDSYSEHHGKKE</sequence>
<protein>
    <submittedName>
        <fullName evidence="2">Retrovirus-related Gag polyprotein from transposon gypsy</fullName>
    </submittedName>
</protein>
<accession>A0A0K8VV68</accession>
<name>A0A0K8VV68_BACLA</name>
<proteinExistence type="predicted"/>
<evidence type="ECO:0000313" key="2">
    <source>
        <dbReference type="EMBL" id="JAI42763.1"/>
    </source>
</evidence>
<reference evidence="2" key="1">
    <citation type="submission" date="2015-06" db="EMBL/GenBank/DDBJ databases">
        <authorList>
            <person name="Hoefler B.C."/>
            <person name="Straight P.D."/>
        </authorList>
    </citation>
    <scope>NUCLEOTIDE SEQUENCE</scope>
</reference>